<organism evidence="1 2">
    <name type="scientific">Candidatus Saganbacteria bacterium</name>
    <dbReference type="NCBI Taxonomy" id="2575572"/>
    <lineage>
        <taxon>Bacteria</taxon>
        <taxon>Bacillati</taxon>
        <taxon>Saganbacteria</taxon>
    </lineage>
</organism>
<accession>A0A833L218</accession>
<sequence length="219" mass="23922">MINNTNIKPVNITDIVSRLQMLPAGQTISTELLQKIIASLISDPRGIAGLSFKIGQTTVKGKELLRLLASTGLNPQQMTNVIYGLYHGVRITGKFSPAEDNLIHVRPEQLKEMAKNSAIQKHLYLVSLSIERDKSPEPLYQKPKSQIGAPSTGILPGLPDSIKNPQSAGVAAAGVSFQAEKENIIYQPDKLIMAVTEKYLPEKRAKLACNILLEKGETQ</sequence>
<dbReference type="Proteomes" id="UP000488506">
    <property type="component" value="Unassembled WGS sequence"/>
</dbReference>
<proteinExistence type="predicted"/>
<gene>
    <name evidence="1" type="ORF">FD145_322</name>
</gene>
<dbReference type="AlphaFoldDB" id="A0A833L218"/>
<comment type="caution">
    <text evidence="1">The sequence shown here is derived from an EMBL/GenBank/DDBJ whole genome shotgun (WGS) entry which is preliminary data.</text>
</comment>
<protein>
    <submittedName>
        <fullName evidence="1">Uncharacterized protein</fullName>
    </submittedName>
</protein>
<name>A0A833L218_UNCSA</name>
<evidence type="ECO:0000313" key="1">
    <source>
        <dbReference type="EMBL" id="KAF0134941.1"/>
    </source>
</evidence>
<reference evidence="1 2" key="1">
    <citation type="submission" date="2019-12" db="EMBL/GenBank/DDBJ databases">
        <authorList>
            <person name="Wolfe R."/>
            <person name="Danczak R."/>
            <person name="Wilkins M."/>
        </authorList>
    </citation>
    <scope>NUCLEOTIDE SEQUENCE [LARGE SCALE GENOMIC DNA]</scope>
    <source>
        <strain evidence="1">X2_MaxBin.013</strain>
    </source>
</reference>
<dbReference type="EMBL" id="WPAF01000003">
    <property type="protein sequence ID" value="KAF0134941.1"/>
    <property type="molecule type" value="Genomic_DNA"/>
</dbReference>
<evidence type="ECO:0000313" key="2">
    <source>
        <dbReference type="Proteomes" id="UP000488506"/>
    </source>
</evidence>